<keyword evidence="4" id="KW-1185">Reference proteome</keyword>
<keyword evidence="2" id="KW-0732">Signal</keyword>
<reference evidence="3" key="1">
    <citation type="submission" date="2021-02" db="EMBL/GenBank/DDBJ databases">
        <authorList>
            <person name="Palmer J.M."/>
        </authorList>
    </citation>
    <scope>NUCLEOTIDE SEQUENCE</scope>
    <source>
        <strain evidence="3">SCRP23</strain>
    </source>
</reference>
<dbReference type="AlphaFoldDB" id="A0A8T1WZY8"/>
<proteinExistence type="predicted"/>
<accession>A0A8T1WZY8</accession>
<feature type="compositionally biased region" description="Acidic residues" evidence="1">
    <location>
        <begin position="326"/>
        <end position="337"/>
    </location>
</feature>
<dbReference type="OrthoDB" id="116847at2759"/>
<dbReference type="PANTHER" id="PTHR39200:SF1">
    <property type="entry name" value="AUTO-TRANSPORTER ADHESIN HEAD GIN DOMAIN-CONTAINING PROTEIN-RELATED"/>
    <property type="match status" value="1"/>
</dbReference>
<dbReference type="EMBL" id="JAGDFL010000079">
    <property type="protein sequence ID" value="KAG7398484.1"/>
    <property type="molecule type" value="Genomic_DNA"/>
</dbReference>
<feature type="region of interest" description="Disordered" evidence="1">
    <location>
        <begin position="308"/>
        <end position="337"/>
    </location>
</feature>
<name>A0A8T1WZY8_9STRA</name>
<organism evidence="3 4">
    <name type="scientific">Phytophthora boehmeriae</name>
    <dbReference type="NCBI Taxonomy" id="109152"/>
    <lineage>
        <taxon>Eukaryota</taxon>
        <taxon>Sar</taxon>
        <taxon>Stramenopiles</taxon>
        <taxon>Oomycota</taxon>
        <taxon>Peronosporomycetes</taxon>
        <taxon>Peronosporales</taxon>
        <taxon>Peronosporaceae</taxon>
        <taxon>Phytophthora</taxon>
    </lineage>
</organism>
<gene>
    <name evidence="3" type="ORF">PHYBOEH_010941</name>
</gene>
<evidence type="ECO:0008006" key="5">
    <source>
        <dbReference type="Google" id="ProtNLM"/>
    </source>
</evidence>
<sequence length="347" mass="36420">MKTSSIFAFLLVAVSMTASATADFSATPGKTKTVAVPEHNGNFAKKWTLKAGANTDAIDSLDLALAGRAYVSYKDTLPEGVIGYVKVTGSSKDLVNAVTVGSDSIGDDDDDNDDLLDVDLDLDNVFDQGELYVRLGNLNANGHLLTEIVLAPGAVQDIKSSHSAQVVIEDGVLATNIKNAELQIEAADSSAVFVSAAETAVNARELALKATGTSRIEYQADTVAIRSETQVEAEGSAVISVLSSTLTTNKLELEAQGTATICVDAAKVSAKRPVFLGRNKISIPNADDKYRSTGTFECEESELPARRPGKVVATGNATGFLRGSDGEDDDDDDNDLDLGDAINNVLN</sequence>
<protein>
    <recommendedName>
        <fullName evidence="5">Auto-transporter adhesin head GIN domain-containing protein</fullName>
    </recommendedName>
</protein>
<dbReference type="PANTHER" id="PTHR39200">
    <property type="entry name" value="HYPOTHETICAL EXPORTED PROTEIN"/>
    <property type="match status" value="1"/>
</dbReference>
<feature type="signal peptide" evidence="2">
    <location>
        <begin position="1"/>
        <end position="22"/>
    </location>
</feature>
<evidence type="ECO:0000256" key="1">
    <source>
        <dbReference type="SAM" id="MobiDB-lite"/>
    </source>
</evidence>
<comment type="caution">
    <text evidence="3">The sequence shown here is derived from an EMBL/GenBank/DDBJ whole genome shotgun (WGS) entry which is preliminary data.</text>
</comment>
<feature type="chain" id="PRO_5035753542" description="Auto-transporter adhesin head GIN domain-containing protein" evidence="2">
    <location>
        <begin position="23"/>
        <end position="347"/>
    </location>
</feature>
<evidence type="ECO:0000313" key="4">
    <source>
        <dbReference type="Proteomes" id="UP000693981"/>
    </source>
</evidence>
<evidence type="ECO:0000256" key="2">
    <source>
        <dbReference type="SAM" id="SignalP"/>
    </source>
</evidence>
<evidence type="ECO:0000313" key="3">
    <source>
        <dbReference type="EMBL" id="KAG7398484.1"/>
    </source>
</evidence>
<dbReference type="Proteomes" id="UP000693981">
    <property type="component" value="Unassembled WGS sequence"/>
</dbReference>